<gene>
    <name evidence="1" type="ORF">F5891DRAFT_1173189</name>
</gene>
<accession>A0AAD4HKZ1</accession>
<reference evidence="1" key="1">
    <citation type="journal article" date="2020" name="New Phytol.">
        <title>Comparative genomics reveals dynamic genome evolution in host specialist ectomycorrhizal fungi.</title>
        <authorList>
            <person name="Lofgren L.A."/>
            <person name="Nguyen N.H."/>
            <person name="Vilgalys R."/>
            <person name="Ruytinx J."/>
            <person name="Liao H.L."/>
            <person name="Branco S."/>
            <person name="Kuo A."/>
            <person name="LaButti K."/>
            <person name="Lipzen A."/>
            <person name="Andreopoulos W."/>
            <person name="Pangilinan J."/>
            <person name="Riley R."/>
            <person name="Hundley H."/>
            <person name="Na H."/>
            <person name="Barry K."/>
            <person name="Grigoriev I.V."/>
            <person name="Stajich J.E."/>
            <person name="Kennedy P.G."/>
        </authorList>
    </citation>
    <scope>NUCLEOTIDE SEQUENCE</scope>
    <source>
        <strain evidence="1">FC203</strain>
    </source>
</reference>
<name>A0AAD4HKZ1_9AGAM</name>
<comment type="caution">
    <text evidence="1">The sequence shown here is derived from an EMBL/GenBank/DDBJ whole genome shotgun (WGS) entry which is preliminary data.</text>
</comment>
<evidence type="ECO:0000313" key="1">
    <source>
        <dbReference type="EMBL" id="KAG1900448.1"/>
    </source>
</evidence>
<dbReference type="RefSeq" id="XP_041226024.1">
    <property type="nucleotide sequence ID" value="XM_041365619.1"/>
</dbReference>
<organism evidence="1 2">
    <name type="scientific">Suillus fuscotomentosus</name>
    <dbReference type="NCBI Taxonomy" id="1912939"/>
    <lineage>
        <taxon>Eukaryota</taxon>
        <taxon>Fungi</taxon>
        <taxon>Dikarya</taxon>
        <taxon>Basidiomycota</taxon>
        <taxon>Agaricomycotina</taxon>
        <taxon>Agaricomycetes</taxon>
        <taxon>Agaricomycetidae</taxon>
        <taxon>Boletales</taxon>
        <taxon>Suillineae</taxon>
        <taxon>Suillaceae</taxon>
        <taxon>Suillus</taxon>
    </lineage>
</organism>
<dbReference type="EMBL" id="JABBWK010000027">
    <property type="protein sequence ID" value="KAG1900448.1"/>
    <property type="molecule type" value="Genomic_DNA"/>
</dbReference>
<keyword evidence="2" id="KW-1185">Reference proteome</keyword>
<evidence type="ECO:0000313" key="2">
    <source>
        <dbReference type="Proteomes" id="UP001195769"/>
    </source>
</evidence>
<dbReference type="GeneID" id="64659917"/>
<dbReference type="Proteomes" id="UP001195769">
    <property type="component" value="Unassembled WGS sequence"/>
</dbReference>
<dbReference type="AlphaFoldDB" id="A0AAD4HKZ1"/>
<sequence>MPAWTIISPKNPVNDPEGHPMRINVYRVMKAVYHILDPSNEPSSTIDEVKHIATLEYALSQEKEGPPEISSLVIHLRLSAQTDTRFDVVLHDSDMQIKDKVQNTCISLPGELALVLMDISWFIREFVIRRSAIEWTPGPDCRRIWEQIQEEKYNQRVSQQETAGGTDTSRIGCSSCPTGRCKNCKVVSCWSANCCESSEPPIVRCAKHENNVLCLPCLEEQGSKRELEKCPACKSWCCPRDMRKCIGYPVTIPSVSHASSPNHFQHIMTIYLQTAKVHPLKYGSCGQCELPGWRRCPGNFCWSKHNAICPECTSGGIMCACQEVWACGVCAEHDGSIFIRCPRCDRRFCTSCTYIDQCMSCAHVTLCYDCAEETSEVGDGVVEMFVTLAATCDSCGKKVCSRCAPHIGRWSSCLGCLAMENRRTGRADTQYHVPHHTTRL</sequence>
<protein>
    <submittedName>
        <fullName evidence="1">Uncharacterized protein</fullName>
    </submittedName>
</protein>
<proteinExistence type="predicted"/>